<dbReference type="RefSeq" id="WP_133156684.1">
    <property type="nucleotide sequence ID" value="NZ_CP037867.1"/>
</dbReference>
<name>A0A4P6X3J4_HYDPS</name>
<organism evidence="1 2">
    <name type="scientific">Hydrogenophaga pseudoflava</name>
    <name type="common">Pseudomonas carboxydoflava</name>
    <dbReference type="NCBI Taxonomy" id="47421"/>
    <lineage>
        <taxon>Bacteria</taxon>
        <taxon>Pseudomonadati</taxon>
        <taxon>Pseudomonadota</taxon>
        <taxon>Betaproteobacteria</taxon>
        <taxon>Burkholderiales</taxon>
        <taxon>Comamonadaceae</taxon>
        <taxon>Hydrogenophaga</taxon>
    </lineage>
</organism>
<proteinExistence type="predicted"/>
<sequence>MITRRQCLLGVPALMSGCVTIHGEDSVIRVGQDITRQDFKGDKQVLRSDGTWASAARPEANITRQTVWHLTAQESGFKAWRFGWEHDHNVRYVDPLSPIVEVGGFSATGWATYLVKGSGVQDYVVRRVHFIKSGQPETIGHLEGFRGEWRFTPLDGPTAAAYDYHLSSRGILLLRSSSAFTYFPTTSIATRLLPENWHLAWTQRADIEASRLVVVRRHVPQSMEPARYEIGFYDVDKAQLLRTRLEMSLIRGSEEPNFRNRFYLYDTPKGPITVAKEDGIKKVVVRNIRTDQQRVAFSRDAGISHIKAEQTNTGRITVKVAVGFSDETIYDAEDFLYNGRLAPPSS</sequence>
<dbReference type="KEGG" id="hpse:HPF_11680"/>
<dbReference type="AlphaFoldDB" id="A0A4P6X3J4"/>
<dbReference type="PROSITE" id="PS51257">
    <property type="entry name" value="PROKAR_LIPOPROTEIN"/>
    <property type="match status" value="1"/>
</dbReference>
<evidence type="ECO:0000313" key="1">
    <source>
        <dbReference type="EMBL" id="QBM28351.1"/>
    </source>
</evidence>
<protein>
    <recommendedName>
        <fullName evidence="3">Lipoprotein</fullName>
    </recommendedName>
</protein>
<gene>
    <name evidence="1" type="ORF">HPF_11680</name>
</gene>
<dbReference type="EMBL" id="CP037867">
    <property type="protein sequence ID" value="QBM28351.1"/>
    <property type="molecule type" value="Genomic_DNA"/>
</dbReference>
<dbReference type="Proteomes" id="UP000293912">
    <property type="component" value="Chromosome"/>
</dbReference>
<accession>A0A4P6X3J4</accession>
<evidence type="ECO:0000313" key="2">
    <source>
        <dbReference type="Proteomes" id="UP000293912"/>
    </source>
</evidence>
<keyword evidence="2" id="KW-1185">Reference proteome</keyword>
<reference evidence="1 2" key="1">
    <citation type="submission" date="2019-03" db="EMBL/GenBank/DDBJ databases">
        <authorList>
            <person name="Sebastian G."/>
            <person name="Baumann P."/>
            <person name="Ruckert C."/>
            <person name="Kalinowski J."/>
            <person name="Nebel B."/>
            <person name="Takors R."/>
            <person name="Blombach B."/>
        </authorList>
    </citation>
    <scope>NUCLEOTIDE SEQUENCE [LARGE SCALE GENOMIC DNA]</scope>
    <source>
        <strain evidence="1 2">DSM 1084</strain>
    </source>
</reference>
<evidence type="ECO:0008006" key="3">
    <source>
        <dbReference type="Google" id="ProtNLM"/>
    </source>
</evidence>